<comment type="caution">
    <text evidence="1">The sequence shown here is derived from an EMBL/GenBank/DDBJ whole genome shotgun (WGS) entry which is preliminary data.</text>
</comment>
<dbReference type="InterPro" id="IPR011042">
    <property type="entry name" value="6-blade_b-propeller_TolB-like"/>
</dbReference>
<dbReference type="CDD" id="cd12811">
    <property type="entry name" value="MALA"/>
    <property type="match status" value="1"/>
</dbReference>
<gene>
    <name evidence="1" type="ORF">PT974_12526</name>
</gene>
<keyword evidence="2" id="KW-1185">Reference proteome</keyword>
<dbReference type="InterPro" id="IPR054550">
    <property type="entry name" value="Mala_s_1-like"/>
</dbReference>
<dbReference type="Pfam" id="PF22701">
    <property type="entry name" value="Mala_s_1-like"/>
    <property type="match status" value="1"/>
</dbReference>
<dbReference type="EMBL" id="JAVFKD010000016">
    <property type="protein sequence ID" value="KAK5988374.1"/>
    <property type="molecule type" value="Genomic_DNA"/>
</dbReference>
<organism evidence="1 2">
    <name type="scientific">Cladobotryum mycophilum</name>
    <dbReference type="NCBI Taxonomy" id="491253"/>
    <lineage>
        <taxon>Eukaryota</taxon>
        <taxon>Fungi</taxon>
        <taxon>Dikarya</taxon>
        <taxon>Ascomycota</taxon>
        <taxon>Pezizomycotina</taxon>
        <taxon>Sordariomycetes</taxon>
        <taxon>Hypocreomycetidae</taxon>
        <taxon>Hypocreales</taxon>
        <taxon>Hypocreaceae</taxon>
        <taxon>Cladobotryum</taxon>
    </lineage>
</organism>
<dbReference type="SUPFAM" id="SSF101898">
    <property type="entry name" value="NHL repeat"/>
    <property type="match status" value="1"/>
</dbReference>
<protein>
    <submittedName>
        <fullName evidence="1">Trichothecene biosynthesis protein 14</fullName>
    </submittedName>
</protein>
<reference evidence="1 2" key="1">
    <citation type="submission" date="2024-01" db="EMBL/GenBank/DDBJ databases">
        <title>Complete genome of Cladobotryum mycophilum ATHUM6906.</title>
        <authorList>
            <person name="Christinaki A.C."/>
            <person name="Myridakis A.I."/>
            <person name="Kouvelis V.N."/>
        </authorList>
    </citation>
    <scope>NUCLEOTIDE SEQUENCE [LARGE SCALE GENOMIC DNA]</scope>
    <source>
        <strain evidence="1 2">ATHUM6906</strain>
    </source>
</reference>
<accession>A0ABR0S880</accession>
<evidence type="ECO:0000313" key="2">
    <source>
        <dbReference type="Proteomes" id="UP001338125"/>
    </source>
</evidence>
<dbReference type="Gene3D" id="2.120.10.30">
    <property type="entry name" value="TolB, C-terminal domain"/>
    <property type="match status" value="1"/>
</dbReference>
<name>A0ABR0S880_9HYPO</name>
<proteinExistence type="predicted"/>
<sequence length="300" mass="32540">MVLTNFDSNLFNATVSTYDVRQKRVIDVITIPGISENPKFHVSGVQVDVARDLLSIVANAGTAFDTAGQDISGDNVLVQYDLHQQRIVWRQNLTAVTKGLYGGFQDVEHDTFGNTFVMGTFPSSIIKISTDGKTATPWFVETNTKTTVHGFSGIATHETGNFLLVADNEKGQILRFDTGAAKGTPELVVLQGGVEPIGKDLDCAYLPPLFRGTVLLVVDNALGVIVIRSKDGKWEKAEKLGAIANAYLNDGGLSTAVVELGGRIYVSTEFFGDTAPAHSLNRTQFPLYDITDEVKKLLWA</sequence>
<dbReference type="Proteomes" id="UP001338125">
    <property type="component" value="Unassembled WGS sequence"/>
</dbReference>
<evidence type="ECO:0000313" key="1">
    <source>
        <dbReference type="EMBL" id="KAK5988374.1"/>
    </source>
</evidence>